<evidence type="ECO:0000313" key="2">
    <source>
        <dbReference type="EMBL" id="BCJ88494.1"/>
    </source>
</evidence>
<feature type="domain" description="Coenzyme Q-binding protein COQ10 START" evidence="1">
    <location>
        <begin position="13"/>
        <end position="134"/>
    </location>
</feature>
<dbReference type="Proteomes" id="UP000593802">
    <property type="component" value="Chromosome"/>
</dbReference>
<dbReference type="AlphaFoldDB" id="A0A7I8DEE4"/>
<dbReference type="Gene3D" id="3.30.530.20">
    <property type="match status" value="1"/>
</dbReference>
<dbReference type="EMBL" id="AP023366">
    <property type="protein sequence ID" value="BCJ88494.1"/>
    <property type="molecule type" value="Genomic_DNA"/>
</dbReference>
<gene>
    <name evidence="2" type="ORF">skT53_34790</name>
</gene>
<dbReference type="InterPro" id="IPR005031">
    <property type="entry name" value="COQ10_START"/>
</dbReference>
<reference evidence="2 3" key="1">
    <citation type="submission" date="2020-08" db="EMBL/GenBank/DDBJ databases">
        <title>Complete Genome Sequence of Effusibacillus dendaii Strain skT53, Isolated from Farmland soil.</title>
        <authorList>
            <person name="Konishi T."/>
            <person name="Kawasaki H."/>
        </authorList>
    </citation>
    <scope>NUCLEOTIDE SEQUENCE [LARGE SCALE GENOMIC DNA]</scope>
    <source>
        <strain evidence="3">skT53</strain>
    </source>
</reference>
<dbReference type="Pfam" id="PF03364">
    <property type="entry name" value="Polyketide_cyc"/>
    <property type="match status" value="1"/>
</dbReference>
<dbReference type="KEGG" id="eff:skT53_34790"/>
<evidence type="ECO:0000313" key="3">
    <source>
        <dbReference type="Proteomes" id="UP000593802"/>
    </source>
</evidence>
<accession>A0A7I8DEE4</accession>
<proteinExistence type="predicted"/>
<dbReference type="CDD" id="cd08861">
    <property type="entry name" value="OtcD1_ARO-CYC_like"/>
    <property type="match status" value="1"/>
</dbReference>
<evidence type="ECO:0000259" key="1">
    <source>
        <dbReference type="Pfam" id="PF03364"/>
    </source>
</evidence>
<protein>
    <recommendedName>
        <fullName evidence="1">Coenzyme Q-binding protein COQ10 START domain-containing protein</fullName>
    </recommendedName>
</protein>
<dbReference type="SUPFAM" id="SSF55961">
    <property type="entry name" value="Bet v1-like"/>
    <property type="match status" value="1"/>
</dbReference>
<name>A0A7I8DEE4_9BACL</name>
<dbReference type="InterPro" id="IPR023393">
    <property type="entry name" value="START-like_dom_sf"/>
</dbReference>
<keyword evidence="3" id="KW-1185">Reference proteome</keyword>
<sequence length="148" mass="17299">MPLVEVQETIEGRPDEIYNLLKDMESYPKFMPSLNDVRVVEQGDGWTITAWDAVLNGQSFKWQERDEFMEDDYRIRYTQTEGDLKKFEGEWRLEQNGEQTVVRLTVDFDFGVPMLSGLLNPVAKLKLKQNSESMLKAVKQRFEGRGRT</sequence>
<organism evidence="2 3">
    <name type="scientific">Effusibacillus dendaii</name>
    <dbReference type="NCBI Taxonomy" id="2743772"/>
    <lineage>
        <taxon>Bacteria</taxon>
        <taxon>Bacillati</taxon>
        <taxon>Bacillota</taxon>
        <taxon>Bacilli</taxon>
        <taxon>Bacillales</taxon>
        <taxon>Alicyclobacillaceae</taxon>
        <taxon>Effusibacillus</taxon>
    </lineage>
</organism>